<evidence type="ECO:0000256" key="1">
    <source>
        <dbReference type="ARBA" id="ARBA00007406"/>
    </source>
</evidence>
<evidence type="ECO:0000259" key="4">
    <source>
        <dbReference type="Pfam" id="PF02800"/>
    </source>
</evidence>
<dbReference type="InterPro" id="IPR020831">
    <property type="entry name" value="GlycerAld/Erythrose_P_DH"/>
</dbReference>
<comment type="similarity">
    <text evidence="1">Belongs to the glyceraldehyde-3-phosphate dehydrogenase family.</text>
</comment>
<sequence length="783" mass="88058">MYRNTWACSVKQGHLSTGVKRVVVTAPSLDVPMLIVGVNEHMISIEDKVLSCASSTLYCLAPIVKILEDKFGVTEGCVTSIHAMTPSLKPLDSLCLRGRHWRDHRSIHQNIIPAATGACKALHKIIPQIKDKLSGLAFRVPIVNVSVLDMSIRLNKNASIEDIVKCIHQYSHTGMQDIITISNEEAVSSDFFGENHSCIVDVNSSFQLSSNFLKLVCWYENEYSYACRVIDTILFSERQFQHIFIPINVESISRGTKTDRCKSIFIPNNYSFQINPDMISSASQDTGFKMKLFPKTLSNNALGYRYIPKPQTTLRRVVNKTNEVLKSNKTDDETHSQNEIGPLFQSCLHLGPACVAQSRELRNHEQLEKVKKEFSKVVNMTEDLLKKSSHGNNQINKTNNTIPEMEPVTLDLDNNSVDNHINDTKQAIEAIVEFNNEPETNETPVDITTENKEVNNMSTSNTTINMSEDSGTIQTNNVIEGIEDITKIKISNCGKLLEYVKSEANSLPSISEVGMPENHIPHINLRHIDNNTIKLGQEDIICNIVQVSNNESTITEGIIDDTITTQIIDVQIRDQCEPPRISDAKGLENKNFDPIGEEIVFPEKIYCENVICENGESVLTNVCKQNNDDKKCVKDQVKPERLIINNVPSNQMVERILHRINRMDVTSAGTSRCVSPCLSISNVRPRKKQDIYDKLDSASGSDSETSFEEKKSQVINITDLTNSIEDISRLDKICRIIEISDELSDKLFSALNTETLNKNKTWSFKDLCERIKLDDFCNKVFGP</sequence>
<dbReference type="AlphaFoldDB" id="A0A9P0XCX4"/>
<evidence type="ECO:0000256" key="2">
    <source>
        <dbReference type="ARBA" id="ARBA00023002"/>
    </source>
</evidence>
<keyword evidence="6" id="KW-1185">Reference proteome</keyword>
<gene>
    <name evidence="5" type="ORF">PIBRA_LOCUS6851</name>
</gene>
<dbReference type="SUPFAM" id="SSF51735">
    <property type="entry name" value="NAD(P)-binding Rossmann-fold domains"/>
    <property type="match status" value="1"/>
</dbReference>
<dbReference type="InterPro" id="IPR036291">
    <property type="entry name" value="NAD(P)-bd_dom_sf"/>
</dbReference>
<keyword evidence="2" id="KW-0560">Oxidoreductase</keyword>
<organism evidence="5 6">
    <name type="scientific">Pieris brassicae</name>
    <name type="common">White butterfly</name>
    <name type="synonym">Large white butterfly</name>
    <dbReference type="NCBI Taxonomy" id="7116"/>
    <lineage>
        <taxon>Eukaryota</taxon>
        <taxon>Metazoa</taxon>
        <taxon>Ecdysozoa</taxon>
        <taxon>Arthropoda</taxon>
        <taxon>Hexapoda</taxon>
        <taxon>Insecta</taxon>
        <taxon>Pterygota</taxon>
        <taxon>Neoptera</taxon>
        <taxon>Endopterygota</taxon>
        <taxon>Lepidoptera</taxon>
        <taxon>Glossata</taxon>
        <taxon>Ditrysia</taxon>
        <taxon>Papilionoidea</taxon>
        <taxon>Pieridae</taxon>
        <taxon>Pierinae</taxon>
        <taxon>Pieris</taxon>
    </lineage>
</organism>
<dbReference type="GO" id="GO:0006096">
    <property type="term" value="P:glycolytic process"/>
    <property type="evidence" value="ECO:0007669"/>
    <property type="project" value="TreeGrafter"/>
</dbReference>
<dbReference type="EMBL" id="CALOZG010000010">
    <property type="protein sequence ID" value="CAH4030176.1"/>
    <property type="molecule type" value="Genomic_DNA"/>
</dbReference>
<dbReference type="PANTHER" id="PTHR10836:SF136">
    <property type="entry name" value="DEHYDROGENASE, PUTATIVE-RELATED"/>
    <property type="match status" value="1"/>
</dbReference>
<dbReference type="Gene3D" id="3.30.360.10">
    <property type="entry name" value="Dihydrodipicolinate Reductase, domain 2"/>
    <property type="match status" value="1"/>
</dbReference>
<dbReference type="PRINTS" id="PR00078">
    <property type="entry name" value="G3PDHDRGNASE"/>
</dbReference>
<protein>
    <recommendedName>
        <fullName evidence="4">Glyceraldehyde 3-phosphate dehydrogenase catalytic domain-containing protein</fullName>
    </recommendedName>
</protein>
<name>A0A9P0XCX4_PIEBR</name>
<dbReference type="Pfam" id="PF02800">
    <property type="entry name" value="Gp_dh_C"/>
    <property type="match status" value="1"/>
</dbReference>
<accession>A0A9P0XCX4</accession>
<dbReference type="InterPro" id="IPR020829">
    <property type="entry name" value="GlycerAld_3-P_DH_cat"/>
</dbReference>
<dbReference type="SUPFAM" id="SSF55347">
    <property type="entry name" value="Glyceraldehyde-3-phosphate dehydrogenase-like, C-terminal domain"/>
    <property type="match status" value="1"/>
</dbReference>
<feature type="domain" description="Glyceraldehyde 3-phosphate dehydrogenase catalytic" evidence="4">
    <location>
        <begin position="60"/>
        <end position="219"/>
    </location>
</feature>
<evidence type="ECO:0000313" key="5">
    <source>
        <dbReference type="EMBL" id="CAH4030176.1"/>
    </source>
</evidence>
<reference evidence="5" key="1">
    <citation type="submission" date="2022-05" db="EMBL/GenBank/DDBJ databases">
        <authorList>
            <person name="Okamura Y."/>
        </authorList>
    </citation>
    <scope>NUCLEOTIDE SEQUENCE</scope>
</reference>
<comment type="catalytic activity">
    <reaction evidence="3">
        <text>D-glyceraldehyde 3-phosphate + phosphate + NAD(+) = (2R)-3-phospho-glyceroyl phosphate + NADH + H(+)</text>
        <dbReference type="Rhea" id="RHEA:10300"/>
        <dbReference type="ChEBI" id="CHEBI:15378"/>
        <dbReference type="ChEBI" id="CHEBI:43474"/>
        <dbReference type="ChEBI" id="CHEBI:57540"/>
        <dbReference type="ChEBI" id="CHEBI:57604"/>
        <dbReference type="ChEBI" id="CHEBI:57945"/>
        <dbReference type="ChEBI" id="CHEBI:59776"/>
        <dbReference type="EC" id="1.2.1.12"/>
    </reaction>
</comment>
<dbReference type="GO" id="GO:0004365">
    <property type="term" value="F:glyceraldehyde-3-phosphate dehydrogenase (NAD+) (phosphorylating) activity"/>
    <property type="evidence" value="ECO:0007669"/>
    <property type="project" value="UniProtKB-EC"/>
</dbReference>
<evidence type="ECO:0000256" key="3">
    <source>
        <dbReference type="ARBA" id="ARBA00047698"/>
    </source>
</evidence>
<dbReference type="PANTHER" id="PTHR10836">
    <property type="entry name" value="GLYCERALDEHYDE 3-PHOSPHATE DEHYDROGENASE"/>
    <property type="match status" value="1"/>
</dbReference>
<evidence type="ECO:0000313" key="6">
    <source>
        <dbReference type="Proteomes" id="UP001152562"/>
    </source>
</evidence>
<dbReference type="Proteomes" id="UP001152562">
    <property type="component" value="Unassembled WGS sequence"/>
</dbReference>
<proteinExistence type="inferred from homology"/>
<dbReference type="GO" id="GO:0005829">
    <property type="term" value="C:cytosol"/>
    <property type="evidence" value="ECO:0007669"/>
    <property type="project" value="TreeGrafter"/>
</dbReference>
<comment type="caution">
    <text evidence="5">The sequence shown here is derived from an EMBL/GenBank/DDBJ whole genome shotgun (WGS) entry which is preliminary data.</text>
</comment>